<name>D4DSA5_NEIEG</name>
<protein>
    <submittedName>
        <fullName evidence="1">Uncharacterized protein</fullName>
    </submittedName>
</protein>
<evidence type="ECO:0000313" key="1">
    <source>
        <dbReference type="EMBL" id="EFE49291.1"/>
    </source>
</evidence>
<reference evidence="1 2" key="1">
    <citation type="submission" date="2010-02" db="EMBL/GenBank/DDBJ databases">
        <authorList>
            <person name="Weinstock G."/>
            <person name="Sodergren E."/>
            <person name="Clifton S."/>
            <person name="Fulton L."/>
            <person name="Fulton B."/>
            <person name="Courtney L."/>
            <person name="Fronick C."/>
            <person name="Harrison M."/>
            <person name="Strong C."/>
            <person name="Farmer C."/>
            <person name="Delahaunty K."/>
            <person name="Markovic C."/>
            <person name="Hall O."/>
            <person name="Minx P."/>
            <person name="Tomlinson C."/>
            <person name="Mitreva M."/>
            <person name="Nelson J."/>
            <person name="Hou S."/>
            <person name="Wollam A."/>
            <person name="Pepin K.H."/>
            <person name="Johnson M."/>
            <person name="Bhonagiri V."/>
            <person name="Zhang X."/>
            <person name="Suruliraj S."/>
            <person name="Warren W."/>
            <person name="Chinwalla A."/>
            <person name="Mardis E.R."/>
            <person name="Wilson R.K."/>
        </authorList>
    </citation>
    <scope>NUCLEOTIDE SEQUENCE [LARGE SCALE GENOMIC DNA]</scope>
    <source>
        <strain evidence="1 2">ATCC 29315</strain>
    </source>
</reference>
<dbReference type="AlphaFoldDB" id="D4DSA5"/>
<sequence length="41" mass="4535">MGGILQRSLADYFDPIPNLLPRQHTTKADRVGSVTASPVRR</sequence>
<gene>
    <name evidence="1" type="ORF">NEIELOOT_01949</name>
</gene>
<dbReference type="EMBL" id="ADBF01000196">
    <property type="protein sequence ID" value="EFE49291.1"/>
    <property type="molecule type" value="Genomic_DNA"/>
</dbReference>
<accession>D4DSA5</accession>
<evidence type="ECO:0000313" key="2">
    <source>
        <dbReference type="Proteomes" id="UP000005536"/>
    </source>
</evidence>
<comment type="caution">
    <text evidence="1">The sequence shown here is derived from an EMBL/GenBank/DDBJ whole genome shotgun (WGS) entry which is preliminary data.</text>
</comment>
<dbReference type="Proteomes" id="UP000005536">
    <property type="component" value="Unassembled WGS sequence"/>
</dbReference>
<proteinExistence type="predicted"/>
<organism evidence="1 2">
    <name type="scientific">Neisseria elongata subsp. glycolytica ATCC 29315</name>
    <dbReference type="NCBI Taxonomy" id="546263"/>
    <lineage>
        <taxon>Bacteria</taxon>
        <taxon>Pseudomonadati</taxon>
        <taxon>Pseudomonadota</taxon>
        <taxon>Betaproteobacteria</taxon>
        <taxon>Neisseriales</taxon>
        <taxon>Neisseriaceae</taxon>
        <taxon>Neisseria</taxon>
    </lineage>
</organism>